<name>A0A151AYC6_9FIRM</name>
<keyword evidence="3" id="KW-1185">Reference proteome</keyword>
<dbReference type="InterPro" id="IPR043723">
    <property type="entry name" value="DUF5665"/>
</dbReference>
<dbReference type="Pfam" id="PF18910">
    <property type="entry name" value="DUF5665"/>
    <property type="match status" value="1"/>
</dbReference>
<dbReference type="PATRIC" id="fig|1122241.3.peg.1232"/>
<keyword evidence="1" id="KW-0812">Transmembrane</keyword>
<evidence type="ECO:0000313" key="3">
    <source>
        <dbReference type="Proteomes" id="UP000075670"/>
    </source>
</evidence>
<gene>
    <name evidence="2" type="ORF">MOMUL_11720</name>
</gene>
<dbReference type="EMBL" id="LTBC01000003">
    <property type="protein sequence ID" value="KYH32570.1"/>
    <property type="molecule type" value="Genomic_DNA"/>
</dbReference>
<keyword evidence="1" id="KW-0472">Membrane</keyword>
<organism evidence="2 3">
    <name type="scientific">Moorella mulderi DSM 14980</name>
    <dbReference type="NCBI Taxonomy" id="1122241"/>
    <lineage>
        <taxon>Bacteria</taxon>
        <taxon>Bacillati</taxon>
        <taxon>Bacillota</taxon>
        <taxon>Clostridia</taxon>
        <taxon>Neomoorellales</taxon>
        <taxon>Neomoorellaceae</taxon>
        <taxon>Neomoorella</taxon>
    </lineage>
</organism>
<dbReference type="Proteomes" id="UP000075670">
    <property type="component" value="Unassembled WGS sequence"/>
</dbReference>
<evidence type="ECO:0000313" key="2">
    <source>
        <dbReference type="EMBL" id="KYH32570.1"/>
    </source>
</evidence>
<sequence>MVGNEKTAVFLAEKVQQLITAIEKASIAEWIELYRRPWRLLYLNFAAGVARGLGIAVGFAILGAIVIYIIRELALLNLPVIGKLIAEIVRMVQQEVY</sequence>
<keyword evidence="1" id="KW-1133">Transmembrane helix</keyword>
<feature type="transmembrane region" description="Helical" evidence="1">
    <location>
        <begin position="41"/>
        <end position="70"/>
    </location>
</feature>
<comment type="caution">
    <text evidence="2">The sequence shown here is derived from an EMBL/GenBank/DDBJ whole genome shotgun (WGS) entry which is preliminary data.</text>
</comment>
<dbReference type="OrthoDB" id="1634137at2"/>
<dbReference type="RefSeq" id="WP_062283354.1">
    <property type="nucleotide sequence ID" value="NZ_LTBC01000003.1"/>
</dbReference>
<reference evidence="2 3" key="1">
    <citation type="submission" date="2016-02" db="EMBL/GenBank/DDBJ databases">
        <title>Genome sequence of Moorella mulderi DSM 14980.</title>
        <authorList>
            <person name="Poehlein A."/>
            <person name="Daniel R."/>
        </authorList>
    </citation>
    <scope>NUCLEOTIDE SEQUENCE [LARGE SCALE GENOMIC DNA]</scope>
    <source>
        <strain evidence="2 3">DSM 14980</strain>
    </source>
</reference>
<proteinExistence type="predicted"/>
<evidence type="ECO:0000256" key="1">
    <source>
        <dbReference type="SAM" id="Phobius"/>
    </source>
</evidence>
<accession>A0A151AYC6</accession>
<dbReference type="AlphaFoldDB" id="A0A151AYC6"/>
<protein>
    <submittedName>
        <fullName evidence="2">Uncharacterized protein</fullName>
    </submittedName>
</protein>